<evidence type="ECO:0000313" key="2">
    <source>
        <dbReference type="EMBL" id="MBA0625131.1"/>
    </source>
</evidence>
<comment type="caution">
    <text evidence="2">The sequence shown here is derived from an EMBL/GenBank/DDBJ whole genome shotgun (WGS) entry which is preliminary data.</text>
</comment>
<sequence>MIKKDLMHAIGSTFGGVIRSGIKGDFCWLKTQIDAQKPLRRGIFISTEVKEKVWVVFKFENLPTFYFGCGKMGHGAKDYEEISVKDREEGVDEFPYSTTLREESTLEMGQIVDVDFSDQRVAEVLLVVE</sequence>
<dbReference type="AlphaFoldDB" id="A0A7J8SGD0"/>
<dbReference type="Pfam" id="PF14392">
    <property type="entry name" value="zf-CCHC_4"/>
    <property type="match status" value="1"/>
</dbReference>
<dbReference type="InterPro" id="IPR025836">
    <property type="entry name" value="Zn_knuckle_CX2CX4HX4C"/>
</dbReference>
<organism evidence="2 3">
    <name type="scientific">Gossypium davidsonii</name>
    <name type="common">Davidson's cotton</name>
    <name type="synonym">Gossypium klotzschianum subsp. davidsonii</name>
    <dbReference type="NCBI Taxonomy" id="34287"/>
    <lineage>
        <taxon>Eukaryota</taxon>
        <taxon>Viridiplantae</taxon>
        <taxon>Streptophyta</taxon>
        <taxon>Embryophyta</taxon>
        <taxon>Tracheophyta</taxon>
        <taxon>Spermatophyta</taxon>
        <taxon>Magnoliopsida</taxon>
        <taxon>eudicotyledons</taxon>
        <taxon>Gunneridae</taxon>
        <taxon>Pentapetalae</taxon>
        <taxon>rosids</taxon>
        <taxon>malvids</taxon>
        <taxon>Malvales</taxon>
        <taxon>Malvaceae</taxon>
        <taxon>Malvoideae</taxon>
        <taxon>Gossypium</taxon>
    </lineage>
</organism>
<protein>
    <recommendedName>
        <fullName evidence="1">Zinc knuckle CX2CX4HX4C domain-containing protein</fullName>
    </recommendedName>
</protein>
<accession>A0A7J8SGD0</accession>
<feature type="domain" description="Zinc knuckle CX2CX4HX4C" evidence="1">
    <location>
        <begin position="33"/>
        <end position="78"/>
    </location>
</feature>
<dbReference type="EMBL" id="JABFAC010000009">
    <property type="protein sequence ID" value="MBA0625131.1"/>
    <property type="molecule type" value="Genomic_DNA"/>
</dbReference>
<evidence type="ECO:0000313" key="3">
    <source>
        <dbReference type="Proteomes" id="UP000593561"/>
    </source>
</evidence>
<gene>
    <name evidence="2" type="ORF">Godav_010368</name>
</gene>
<keyword evidence="3" id="KW-1185">Reference proteome</keyword>
<dbReference type="Proteomes" id="UP000593561">
    <property type="component" value="Unassembled WGS sequence"/>
</dbReference>
<name>A0A7J8SGD0_GOSDV</name>
<reference evidence="2 3" key="1">
    <citation type="journal article" date="2019" name="Genome Biol. Evol.">
        <title>Insights into the evolution of the New World diploid cottons (Gossypium, subgenus Houzingenia) based on genome sequencing.</title>
        <authorList>
            <person name="Grover C.E."/>
            <person name="Arick M.A. 2nd"/>
            <person name="Thrash A."/>
            <person name="Conover J.L."/>
            <person name="Sanders W.S."/>
            <person name="Peterson D.G."/>
            <person name="Frelichowski J.E."/>
            <person name="Scheffler J.A."/>
            <person name="Scheffler B.E."/>
            <person name="Wendel J.F."/>
        </authorList>
    </citation>
    <scope>NUCLEOTIDE SEQUENCE [LARGE SCALE GENOMIC DNA]</scope>
    <source>
        <strain evidence="2">27</strain>
        <tissue evidence="2">Leaf</tissue>
    </source>
</reference>
<evidence type="ECO:0000259" key="1">
    <source>
        <dbReference type="Pfam" id="PF14392"/>
    </source>
</evidence>
<proteinExistence type="predicted"/>